<dbReference type="PANTHER" id="PTHR13947">
    <property type="entry name" value="GNAT FAMILY N-ACETYLTRANSFERASE"/>
    <property type="match status" value="1"/>
</dbReference>
<evidence type="ECO:0000256" key="1">
    <source>
        <dbReference type="ARBA" id="ARBA00022679"/>
    </source>
</evidence>
<keyword evidence="4" id="KW-1185">Reference proteome</keyword>
<dbReference type="RefSeq" id="WP_093244473.1">
    <property type="nucleotide sequence ID" value="NZ_FNQF01000007.1"/>
</dbReference>
<dbReference type="PROSITE" id="PS51186">
    <property type="entry name" value="GNAT"/>
    <property type="match status" value="1"/>
</dbReference>
<keyword evidence="1 3" id="KW-0808">Transferase</keyword>
<dbReference type="Proteomes" id="UP000198820">
    <property type="component" value="Unassembled WGS sequence"/>
</dbReference>
<accession>A0A1H4CA31</accession>
<dbReference type="Pfam" id="PF00583">
    <property type="entry name" value="Acetyltransf_1"/>
    <property type="match status" value="1"/>
</dbReference>
<gene>
    <name evidence="3" type="ORF">SAMN05421540_107113</name>
</gene>
<name>A0A1H4CA31_9FLAO</name>
<dbReference type="InterPro" id="IPR050769">
    <property type="entry name" value="NAT_camello-type"/>
</dbReference>
<dbReference type="EMBL" id="FNQF01000007">
    <property type="protein sequence ID" value="SEA57226.1"/>
    <property type="molecule type" value="Genomic_DNA"/>
</dbReference>
<reference evidence="3 4" key="1">
    <citation type="submission" date="2016-10" db="EMBL/GenBank/DDBJ databases">
        <authorList>
            <person name="de Groot N.N."/>
        </authorList>
    </citation>
    <scope>NUCLEOTIDE SEQUENCE [LARGE SCALE GENOMIC DNA]</scope>
    <source>
        <strain evidence="3 4">DSM 23581</strain>
    </source>
</reference>
<dbReference type="AlphaFoldDB" id="A0A1H4CA31"/>
<dbReference type="CDD" id="cd04301">
    <property type="entry name" value="NAT_SF"/>
    <property type="match status" value="1"/>
</dbReference>
<dbReference type="GO" id="GO:0008080">
    <property type="term" value="F:N-acetyltransferase activity"/>
    <property type="evidence" value="ECO:0007669"/>
    <property type="project" value="InterPro"/>
</dbReference>
<feature type="domain" description="N-acetyltransferase" evidence="2">
    <location>
        <begin position="7"/>
        <end position="156"/>
    </location>
</feature>
<dbReference type="STRING" id="908615.SAMN05421540_107113"/>
<sequence>MINSEDLKIIPFEEKYADDFKRININWLTPQFEVTPSDEKALNNPLHEIINRNGYIFLAQKDHQIIGCIALEKIDNKTYMLSRMGVDLKYQGLKIGQRLMDVSLAKAKELKANKLFLYTSYQLVKAINLYFKNGFKAVPVGQAPVDRATLKLEKSL</sequence>
<dbReference type="InterPro" id="IPR016181">
    <property type="entry name" value="Acyl_CoA_acyltransferase"/>
</dbReference>
<evidence type="ECO:0000313" key="4">
    <source>
        <dbReference type="Proteomes" id="UP000198820"/>
    </source>
</evidence>
<dbReference type="SUPFAM" id="SSF55729">
    <property type="entry name" value="Acyl-CoA N-acyltransferases (Nat)"/>
    <property type="match status" value="1"/>
</dbReference>
<evidence type="ECO:0000313" key="3">
    <source>
        <dbReference type="EMBL" id="SEA57226.1"/>
    </source>
</evidence>
<evidence type="ECO:0000259" key="2">
    <source>
        <dbReference type="PROSITE" id="PS51186"/>
    </source>
</evidence>
<dbReference type="Gene3D" id="3.40.630.30">
    <property type="match status" value="1"/>
</dbReference>
<dbReference type="InterPro" id="IPR000182">
    <property type="entry name" value="GNAT_dom"/>
</dbReference>
<dbReference type="PANTHER" id="PTHR13947:SF37">
    <property type="entry name" value="LD18367P"/>
    <property type="match status" value="1"/>
</dbReference>
<organism evidence="3 4">
    <name type="scientific">Psychroflexus halocasei</name>
    <dbReference type="NCBI Taxonomy" id="908615"/>
    <lineage>
        <taxon>Bacteria</taxon>
        <taxon>Pseudomonadati</taxon>
        <taxon>Bacteroidota</taxon>
        <taxon>Flavobacteriia</taxon>
        <taxon>Flavobacteriales</taxon>
        <taxon>Flavobacteriaceae</taxon>
        <taxon>Psychroflexus</taxon>
    </lineage>
</organism>
<proteinExistence type="predicted"/>
<protein>
    <submittedName>
        <fullName evidence="3">Acetyltransferase (GNAT) domain-containing protein</fullName>
    </submittedName>
</protein>